<sequence length="500" mass="53180">MSDQTRRETIRGGAHRAPADPGPGAATSADLVTEVEQTWLRPRGRNRYPGSTWPSELSPPEVSRGDEVSTPEPVQAATPAPTPAPASERRSGRRASAALDPAAEAAEAAERLAAERMAADRLAADRATVAAQGEAIRRATEHRRHADEVRLREADAVRPRPSVEGATEQVVSAPPAPARRLVAGGVFDRRVEAELRDPAALAQGPDDVATRAISVIRQAGPEATAPATPFVPDRTLILGILNVTLDSFSDGGRYARFDDAVAHARSLVSDGADIVDIGGESTRPGAPRVDVHEEQRRVIPVVRELVGLGMRVSIDTMNAATAFAAVEAGAEVINDVSGGLADRNMAQVVVDTDATYIAMHWRGHSDVMSKRATYANAVAEVKAELFQRVGELVVQGVRPDRIVIDPGLGFAKLAEHNWQLLGHFDELAELGLPVLIAASRKRFLGGLLPEEAGVRERDPATAVISALSARAGAWGVRVHDVASTRAALDVWEAWQKGSRG</sequence>
<accession>A0ABP8E1S7</accession>
<evidence type="ECO:0000256" key="4">
    <source>
        <dbReference type="ARBA" id="ARBA00009503"/>
    </source>
</evidence>
<dbReference type="InterPro" id="IPR045031">
    <property type="entry name" value="DHP_synth-like"/>
</dbReference>
<feature type="domain" description="Pterin-binding" evidence="11">
    <location>
        <begin position="235"/>
        <end position="489"/>
    </location>
</feature>
<keyword evidence="13" id="KW-1185">Reference proteome</keyword>
<evidence type="ECO:0000256" key="10">
    <source>
        <dbReference type="SAM" id="MobiDB-lite"/>
    </source>
</evidence>
<dbReference type="Gene3D" id="3.20.20.20">
    <property type="entry name" value="Dihydropteroate synthase-like"/>
    <property type="match status" value="1"/>
</dbReference>
<dbReference type="PANTHER" id="PTHR20941">
    <property type="entry name" value="FOLATE SYNTHESIS PROTEINS"/>
    <property type="match status" value="1"/>
</dbReference>
<gene>
    <name evidence="12" type="ORF">GCM10022256_17740</name>
</gene>
<comment type="cofactor">
    <cofactor evidence="2">
        <name>Mg(2+)</name>
        <dbReference type="ChEBI" id="CHEBI:18420"/>
    </cofactor>
</comment>
<dbReference type="NCBIfam" id="TIGR01496">
    <property type="entry name" value="DHPS"/>
    <property type="match status" value="1"/>
</dbReference>
<evidence type="ECO:0000313" key="12">
    <source>
        <dbReference type="EMBL" id="GAA4266162.1"/>
    </source>
</evidence>
<dbReference type="RefSeq" id="WP_344795138.1">
    <property type="nucleotide sequence ID" value="NZ_BAABAU010000001.1"/>
</dbReference>
<proteinExistence type="inferred from homology"/>
<comment type="catalytic activity">
    <reaction evidence="1">
        <text>(7,8-dihydropterin-6-yl)methyl diphosphate + 4-aminobenzoate = 7,8-dihydropteroate + diphosphate</text>
        <dbReference type="Rhea" id="RHEA:19949"/>
        <dbReference type="ChEBI" id="CHEBI:17836"/>
        <dbReference type="ChEBI" id="CHEBI:17839"/>
        <dbReference type="ChEBI" id="CHEBI:33019"/>
        <dbReference type="ChEBI" id="CHEBI:72950"/>
        <dbReference type="EC" id="2.5.1.15"/>
    </reaction>
</comment>
<evidence type="ECO:0000256" key="3">
    <source>
        <dbReference type="ARBA" id="ARBA00004763"/>
    </source>
</evidence>
<evidence type="ECO:0000256" key="5">
    <source>
        <dbReference type="ARBA" id="ARBA00012458"/>
    </source>
</evidence>
<feature type="compositionally biased region" description="Basic and acidic residues" evidence="10">
    <location>
        <begin position="1"/>
        <end position="10"/>
    </location>
</feature>
<dbReference type="InterPro" id="IPR011005">
    <property type="entry name" value="Dihydropteroate_synth-like_sf"/>
</dbReference>
<keyword evidence="9" id="KW-0289">Folate biosynthesis</keyword>
<comment type="similarity">
    <text evidence="4">Belongs to the DHPS family.</text>
</comment>
<feature type="region of interest" description="Disordered" evidence="10">
    <location>
        <begin position="155"/>
        <end position="174"/>
    </location>
</feature>
<evidence type="ECO:0000256" key="9">
    <source>
        <dbReference type="ARBA" id="ARBA00022909"/>
    </source>
</evidence>
<dbReference type="PROSITE" id="PS00793">
    <property type="entry name" value="DHPS_2"/>
    <property type="match status" value="1"/>
</dbReference>
<evidence type="ECO:0000256" key="2">
    <source>
        <dbReference type="ARBA" id="ARBA00001946"/>
    </source>
</evidence>
<feature type="compositionally biased region" description="Low complexity" evidence="10">
    <location>
        <begin position="94"/>
        <end position="103"/>
    </location>
</feature>
<feature type="region of interest" description="Disordered" evidence="10">
    <location>
        <begin position="1"/>
        <end position="103"/>
    </location>
</feature>
<dbReference type="CDD" id="cd00739">
    <property type="entry name" value="DHPS"/>
    <property type="match status" value="1"/>
</dbReference>
<dbReference type="InterPro" id="IPR006390">
    <property type="entry name" value="DHP_synth_dom"/>
</dbReference>
<protein>
    <recommendedName>
        <fullName evidence="5">dihydropteroate synthase</fullName>
        <ecNumber evidence="5">2.5.1.15</ecNumber>
    </recommendedName>
</protein>
<evidence type="ECO:0000256" key="8">
    <source>
        <dbReference type="ARBA" id="ARBA00022842"/>
    </source>
</evidence>
<name>A0ABP8E1S7_9MICO</name>
<evidence type="ECO:0000259" key="11">
    <source>
        <dbReference type="PROSITE" id="PS50972"/>
    </source>
</evidence>
<evidence type="ECO:0000313" key="13">
    <source>
        <dbReference type="Proteomes" id="UP001501594"/>
    </source>
</evidence>
<dbReference type="EC" id="2.5.1.15" evidence="5"/>
<dbReference type="PANTHER" id="PTHR20941:SF1">
    <property type="entry name" value="FOLIC ACID SYNTHESIS PROTEIN FOL1"/>
    <property type="match status" value="1"/>
</dbReference>
<dbReference type="SUPFAM" id="SSF51717">
    <property type="entry name" value="Dihydropteroate synthetase-like"/>
    <property type="match status" value="1"/>
</dbReference>
<dbReference type="PROSITE" id="PS00792">
    <property type="entry name" value="DHPS_1"/>
    <property type="match status" value="1"/>
</dbReference>
<dbReference type="EMBL" id="BAABAU010000001">
    <property type="protein sequence ID" value="GAA4266162.1"/>
    <property type="molecule type" value="Genomic_DNA"/>
</dbReference>
<comment type="pathway">
    <text evidence="3">Cofactor biosynthesis; tetrahydrofolate biosynthesis; 7,8-dihydrofolate from 2-amino-4-hydroxy-6-hydroxymethyl-7,8-dihydropteridine diphosphate and 4-aminobenzoate: step 1/2.</text>
</comment>
<evidence type="ECO:0000256" key="7">
    <source>
        <dbReference type="ARBA" id="ARBA00022723"/>
    </source>
</evidence>
<organism evidence="12 13">
    <name type="scientific">Frondihabitans peucedani</name>
    <dbReference type="NCBI Taxonomy" id="598626"/>
    <lineage>
        <taxon>Bacteria</taxon>
        <taxon>Bacillati</taxon>
        <taxon>Actinomycetota</taxon>
        <taxon>Actinomycetes</taxon>
        <taxon>Micrococcales</taxon>
        <taxon>Microbacteriaceae</taxon>
        <taxon>Frondihabitans</taxon>
    </lineage>
</organism>
<dbReference type="PROSITE" id="PS50972">
    <property type="entry name" value="PTERIN_BINDING"/>
    <property type="match status" value="1"/>
</dbReference>
<evidence type="ECO:0000256" key="1">
    <source>
        <dbReference type="ARBA" id="ARBA00000012"/>
    </source>
</evidence>
<evidence type="ECO:0000256" key="6">
    <source>
        <dbReference type="ARBA" id="ARBA00022679"/>
    </source>
</evidence>
<keyword evidence="6" id="KW-0808">Transferase</keyword>
<dbReference type="InterPro" id="IPR000489">
    <property type="entry name" value="Pterin-binding_dom"/>
</dbReference>
<dbReference type="Pfam" id="PF00809">
    <property type="entry name" value="Pterin_bind"/>
    <property type="match status" value="1"/>
</dbReference>
<keyword evidence="8" id="KW-0460">Magnesium</keyword>
<dbReference type="Proteomes" id="UP001501594">
    <property type="component" value="Unassembled WGS sequence"/>
</dbReference>
<keyword evidence="7" id="KW-0479">Metal-binding</keyword>
<reference evidence="13" key="1">
    <citation type="journal article" date="2019" name="Int. J. Syst. Evol. Microbiol.">
        <title>The Global Catalogue of Microorganisms (GCM) 10K type strain sequencing project: providing services to taxonomists for standard genome sequencing and annotation.</title>
        <authorList>
            <consortium name="The Broad Institute Genomics Platform"/>
            <consortium name="The Broad Institute Genome Sequencing Center for Infectious Disease"/>
            <person name="Wu L."/>
            <person name="Ma J."/>
        </authorList>
    </citation>
    <scope>NUCLEOTIDE SEQUENCE [LARGE SCALE GENOMIC DNA]</scope>
    <source>
        <strain evidence="13">JCM 17442</strain>
    </source>
</reference>
<comment type="caution">
    <text evidence="12">The sequence shown here is derived from an EMBL/GenBank/DDBJ whole genome shotgun (WGS) entry which is preliminary data.</text>
</comment>